<protein>
    <recommendedName>
        <fullName evidence="2">Protein translocase subunit SecF</fullName>
    </recommendedName>
</protein>
<reference evidence="1" key="1">
    <citation type="submission" date="2018-05" db="EMBL/GenBank/DDBJ databases">
        <authorList>
            <person name="Lanie J.A."/>
            <person name="Ng W.-L."/>
            <person name="Kazmierczak K.M."/>
            <person name="Andrzejewski T.M."/>
            <person name="Davidsen T.M."/>
            <person name="Wayne K.J."/>
            <person name="Tettelin H."/>
            <person name="Glass J.I."/>
            <person name="Rusch D."/>
            <person name="Podicherti R."/>
            <person name="Tsui H.-C.T."/>
            <person name="Winkler M.E."/>
        </authorList>
    </citation>
    <scope>NUCLEOTIDE SEQUENCE</scope>
</reference>
<dbReference type="Pfam" id="PF07549">
    <property type="entry name" value="Sec_GG"/>
    <property type="match status" value="1"/>
</dbReference>
<gene>
    <name evidence="1" type="ORF">METZ01_LOCUS79321</name>
</gene>
<proteinExistence type="predicted"/>
<feature type="non-terminal residue" evidence="1">
    <location>
        <position position="40"/>
    </location>
</feature>
<evidence type="ECO:0000313" key="1">
    <source>
        <dbReference type="EMBL" id="SVA26467.1"/>
    </source>
</evidence>
<dbReference type="EMBL" id="UINC01006260">
    <property type="protein sequence ID" value="SVA26467.1"/>
    <property type="molecule type" value="Genomic_DNA"/>
</dbReference>
<evidence type="ECO:0008006" key="2">
    <source>
        <dbReference type="Google" id="ProtNLM"/>
    </source>
</evidence>
<accession>A0A381UGL2</accession>
<organism evidence="1">
    <name type="scientific">marine metagenome</name>
    <dbReference type="NCBI Taxonomy" id="408172"/>
    <lineage>
        <taxon>unclassified sequences</taxon>
        <taxon>metagenomes</taxon>
        <taxon>ecological metagenomes</taxon>
    </lineage>
</organism>
<sequence>MSGRRIAIFFSCALIFFSLGSVGTRGLNLGVDFTGGVLLE</sequence>
<name>A0A381UGL2_9ZZZZ</name>
<dbReference type="InterPro" id="IPR022646">
    <property type="entry name" value="SecD/SecF_CS"/>
</dbReference>
<dbReference type="AlphaFoldDB" id="A0A381UGL2"/>